<feature type="region of interest" description="Disordered" evidence="2">
    <location>
        <begin position="587"/>
        <end position="623"/>
    </location>
</feature>
<dbReference type="GO" id="GO:0003723">
    <property type="term" value="F:RNA binding"/>
    <property type="evidence" value="ECO:0007669"/>
    <property type="project" value="UniProtKB-UniRule"/>
</dbReference>
<dbReference type="InterPro" id="IPR007201">
    <property type="entry name" value="Mei2-like_Rrm_C"/>
</dbReference>
<dbReference type="Pfam" id="PF24549">
    <property type="entry name" value="DUF7602"/>
    <property type="match status" value="1"/>
</dbReference>
<dbReference type="PROSITE" id="PS50102">
    <property type="entry name" value="RRM"/>
    <property type="match status" value="1"/>
</dbReference>
<feature type="domain" description="RRM" evidence="3">
    <location>
        <begin position="469"/>
        <end position="555"/>
    </location>
</feature>
<dbReference type="EMBL" id="HBFQ01061175">
    <property type="protein sequence ID" value="CAD8868970.1"/>
    <property type="molecule type" value="Transcribed_RNA"/>
</dbReference>
<name>A0A7S1AYD7_NOCSC</name>
<proteinExistence type="predicted"/>
<protein>
    <recommendedName>
        <fullName evidence="3">RRM domain-containing protein</fullName>
    </recommendedName>
</protein>
<feature type="region of interest" description="Disordered" evidence="2">
    <location>
        <begin position="375"/>
        <end position="413"/>
    </location>
</feature>
<feature type="compositionally biased region" description="Basic and acidic residues" evidence="2">
    <location>
        <begin position="587"/>
        <end position="598"/>
    </location>
</feature>
<dbReference type="InterPro" id="IPR035979">
    <property type="entry name" value="RBD_domain_sf"/>
</dbReference>
<gene>
    <name evidence="4" type="ORF">NSCI0253_LOCUS43326</name>
</gene>
<dbReference type="SUPFAM" id="SSF54928">
    <property type="entry name" value="RNA-binding domain, RBD"/>
    <property type="match status" value="1"/>
</dbReference>
<reference evidence="4" key="1">
    <citation type="submission" date="2021-01" db="EMBL/GenBank/DDBJ databases">
        <authorList>
            <person name="Corre E."/>
            <person name="Pelletier E."/>
            <person name="Niang G."/>
            <person name="Scheremetjew M."/>
            <person name="Finn R."/>
            <person name="Kale V."/>
            <person name="Holt S."/>
            <person name="Cochrane G."/>
            <person name="Meng A."/>
            <person name="Brown T."/>
            <person name="Cohen L."/>
        </authorList>
    </citation>
    <scope>NUCLEOTIDE SEQUENCE</scope>
</reference>
<dbReference type="InterPro" id="IPR056022">
    <property type="entry name" value="DUF7602"/>
</dbReference>
<evidence type="ECO:0000256" key="1">
    <source>
        <dbReference type="PROSITE-ProRule" id="PRU00176"/>
    </source>
</evidence>
<dbReference type="InterPro" id="IPR012677">
    <property type="entry name" value="Nucleotide-bd_a/b_plait_sf"/>
</dbReference>
<evidence type="ECO:0000259" key="3">
    <source>
        <dbReference type="PROSITE" id="PS50102"/>
    </source>
</evidence>
<dbReference type="InterPro" id="IPR000504">
    <property type="entry name" value="RRM_dom"/>
</dbReference>
<organism evidence="4">
    <name type="scientific">Noctiluca scintillans</name>
    <name type="common">Sea sparkle</name>
    <name type="synonym">Red tide dinoflagellate</name>
    <dbReference type="NCBI Taxonomy" id="2966"/>
    <lineage>
        <taxon>Eukaryota</taxon>
        <taxon>Sar</taxon>
        <taxon>Alveolata</taxon>
        <taxon>Dinophyceae</taxon>
        <taxon>Noctilucales</taxon>
        <taxon>Noctilucaceae</taxon>
        <taxon>Noctiluca</taxon>
    </lineage>
</organism>
<feature type="compositionally biased region" description="Polar residues" evidence="2">
    <location>
        <begin position="429"/>
        <end position="440"/>
    </location>
</feature>
<feature type="compositionally biased region" description="Polar residues" evidence="2">
    <location>
        <begin position="382"/>
        <end position="411"/>
    </location>
</feature>
<evidence type="ECO:0000313" key="4">
    <source>
        <dbReference type="EMBL" id="CAD8868970.1"/>
    </source>
</evidence>
<dbReference type="AlphaFoldDB" id="A0A7S1AYD7"/>
<sequence length="688" mass="73851">MLPWTAGAEAYGAPTSAAPPLNCAAMPWPDVPAGDDTLAWYPSGYHDALDQVVQWSMPEQYQWQSNVAPSRFTEVQTSPEAQVVASLAALDCQGTILASFPVQDATNEVELSMAPSDAVQPDGKLIEKQDRTTSEDADLGQDIASAVAEFLTFDEGESPEDDSPSNGREATTRFEGAVWEIQAGTSDKSEEAEVPAGVSDSSLRGAEFSRALRQLPLPAGLTQHHLQHVAMHRVIVGCLESLYLENVEPTTRRLQKRLRESRVPEFLVEKVLTICAHEPDTYTLKLKRHGQTLVVLTEKHLDYDTDGGSDSDCSWSEEMVEVVEEFISERCGSACAPQSVHNTYEPCSTQGTHGVTASSAPSKILIEDLHLSPPQSVRHDYSGSTASTVSPLTDVQTYPSSPESARTSASVGDSGIEGITEHLAFASPAPSTTPEEQQTGGSCGTDLRGRANYQSPSALAALLQAQGITTLMVRNLPNSVTQKRFIEELATSGFVPLCDYYYVPSTFGARVSKGYGFVNLVNSSAVSAFVNAWHGSRRFGIKASGPAINVSAAALQGRETNAKKLDEPRMRRVRNPALRPVVLDPQERRLEDGPEAARSRRHVGNWNDHGRDTFAGGPASGDMAGGGRGNIRNSRNKIAGTASAVFGGTWTDACGEESLTIAGPPGLGDAFHAPLRPPAVSYPTTSWW</sequence>
<evidence type="ECO:0000256" key="2">
    <source>
        <dbReference type="SAM" id="MobiDB-lite"/>
    </source>
</evidence>
<dbReference type="Gene3D" id="3.30.70.330">
    <property type="match status" value="1"/>
</dbReference>
<keyword evidence="1" id="KW-0694">RNA-binding</keyword>
<accession>A0A7S1AYD7</accession>
<feature type="region of interest" description="Disordered" evidence="2">
    <location>
        <begin position="427"/>
        <end position="448"/>
    </location>
</feature>
<dbReference type="Pfam" id="PF04059">
    <property type="entry name" value="RRM_2"/>
    <property type="match status" value="1"/>
</dbReference>